<feature type="compositionally biased region" description="Polar residues" evidence="1">
    <location>
        <begin position="403"/>
        <end position="462"/>
    </location>
</feature>
<dbReference type="GeneID" id="77807974"/>
<evidence type="ECO:0000256" key="1">
    <source>
        <dbReference type="SAM" id="MobiDB-lite"/>
    </source>
</evidence>
<dbReference type="Proteomes" id="UP001164743">
    <property type="component" value="Chromosome 3A"/>
</dbReference>
<dbReference type="PANTHER" id="PTHR15615">
    <property type="match status" value="1"/>
</dbReference>
<feature type="compositionally biased region" description="Low complexity" evidence="1">
    <location>
        <begin position="715"/>
        <end position="728"/>
    </location>
</feature>
<dbReference type="Gene3D" id="1.10.472.10">
    <property type="entry name" value="Cyclin-like"/>
    <property type="match status" value="1"/>
</dbReference>
<keyword evidence="3" id="KW-1185">Reference proteome</keyword>
<feature type="compositionally biased region" description="Low complexity" evidence="1">
    <location>
        <begin position="107"/>
        <end position="117"/>
    </location>
</feature>
<reference evidence="2" key="1">
    <citation type="submission" date="2022-10" db="EMBL/GenBank/DDBJ databases">
        <title>Puccinia triticina Genome sequencing and assembly.</title>
        <authorList>
            <person name="Li C."/>
        </authorList>
    </citation>
    <scope>NUCLEOTIDE SEQUENCE</scope>
    <source>
        <strain evidence="2">Pt15</strain>
    </source>
</reference>
<dbReference type="Pfam" id="PF08613">
    <property type="entry name" value="Cyclin"/>
    <property type="match status" value="1"/>
</dbReference>
<feature type="compositionally biased region" description="Polar residues" evidence="1">
    <location>
        <begin position="37"/>
        <end position="49"/>
    </location>
</feature>
<feature type="region of interest" description="Disordered" evidence="1">
    <location>
        <begin position="671"/>
        <end position="729"/>
    </location>
</feature>
<feature type="compositionally biased region" description="Low complexity" evidence="1">
    <location>
        <begin position="259"/>
        <end position="278"/>
    </location>
</feature>
<feature type="compositionally biased region" description="Low complexity" evidence="1">
    <location>
        <begin position="129"/>
        <end position="140"/>
    </location>
</feature>
<organism evidence="2 3">
    <name type="scientific">Puccinia triticina</name>
    <dbReference type="NCBI Taxonomy" id="208348"/>
    <lineage>
        <taxon>Eukaryota</taxon>
        <taxon>Fungi</taxon>
        <taxon>Dikarya</taxon>
        <taxon>Basidiomycota</taxon>
        <taxon>Pucciniomycotina</taxon>
        <taxon>Pucciniomycetes</taxon>
        <taxon>Pucciniales</taxon>
        <taxon>Pucciniaceae</taxon>
        <taxon>Puccinia</taxon>
    </lineage>
</organism>
<dbReference type="RefSeq" id="XP_053018331.1">
    <property type="nucleotide sequence ID" value="XM_053167079.1"/>
</dbReference>
<feature type="region of interest" description="Disordered" evidence="1">
    <location>
        <begin position="819"/>
        <end position="1016"/>
    </location>
</feature>
<protein>
    <recommendedName>
        <fullName evidence="4">Cyclin N-terminal domain-containing protein</fullName>
    </recommendedName>
</protein>
<feature type="compositionally biased region" description="Low complexity" evidence="1">
    <location>
        <begin position="1006"/>
        <end position="1016"/>
    </location>
</feature>
<evidence type="ECO:0000313" key="3">
    <source>
        <dbReference type="Proteomes" id="UP001164743"/>
    </source>
</evidence>
<feature type="compositionally biased region" description="Basic and acidic residues" evidence="1">
    <location>
        <begin position="698"/>
        <end position="708"/>
    </location>
</feature>
<feature type="compositionally biased region" description="Polar residues" evidence="1">
    <location>
        <begin position="317"/>
        <end position="329"/>
    </location>
</feature>
<feature type="compositionally biased region" description="Basic and acidic residues" evidence="1">
    <location>
        <begin position="610"/>
        <end position="638"/>
    </location>
</feature>
<sequence>MGDGDSCVDSSLSQGREREMIGAYVILAYMHSTQQFVPCSTPENTSRASPTRPHHQDDSATGFLKRIISRTSREAAGQGQVPGESIEPPDGHPGRGCPGAHRRDHQPAPAAEPAAGARQSDRHPVDLVPLGRLAPPAGRRPAARLPPPDHPPLTNQPQHAQAGPLLHPPVLSGRKMFLAALMVASKYLLDRNYSNRAWAKIAGLPVEEINTNERVFLVLIDYRSHLDLDEFEVWSVRLQKLMREKRIGADRSEPDHHQPSSTVSSSSHSSPQRTSSSRPLSAHHSPPKPSSNTPSLKLGSPSKPLLRRPTLDLHTPIRQQAPRSDTRNGPATAPPRITQQRTGEDPSRTRQGSSDLTTPIRQQHALPPALAQAIPATAPAHLKPSGPSVCEPASTPLRRSTAPARQSSTPARQSSTPARQTSTPVRQSTAQSSEYCSTPIRQQQPLSSHPEQPPSTTHQLAPSTLRAELATTPARERMTPILSRPPLSNARPDLSIKQAVYGTPAISHLGSSNPPLALSPSLRAHREPSLAGTSSSLRRRESIASAKSYAPPTTTLPKRSATTLEHITAADVIKAEQDLMEKVAQEKALLAQEQEGRRPTPSSSTVSAKSSDHQHQQKRIDQQLGHERRMRDEEKKEHLRRLVAEQQKKKKHPLPPALELGPERWARSASIVSSLDRPRDQDHPSYPRRAEPSQLVDRSFERDEHLGEQDDSSSDSEQSSCSEDQLSDGLGYQARTSGEISLVQNRLYGLPAREEDPAITDYRHPSLLPPRIKPPLSGDARYPFFDHGQKAGASEDPQSQPGFLPKTFERIRFASHDIEPRDSSRSLLSAHASGSHTQPRSAMMGSIPRGLATPSSSGMAGYSGYHRPPPTYRGATPPLVSARPFQDPHHLHAHHHQHQQALSTATRTPSLHPHSDRRTEPPASRPPPALYNRPSPARHDDLPSGFPSASRRPSILAHPTQSRAFSDPDRRPLPLSSLRSSDPRSSDFRASDIRSSVAAQHPRPPSAASSSASSSSRYHSLDLPYYPLAHHHLHPHLMHPSYHGLGSLGHLAAKPVY</sequence>
<feature type="region of interest" description="Disordered" evidence="1">
    <location>
        <begin position="379"/>
        <end position="491"/>
    </location>
</feature>
<feature type="region of interest" description="Disordered" evidence="1">
    <location>
        <begin position="37"/>
        <end position="60"/>
    </location>
</feature>
<evidence type="ECO:0000313" key="2">
    <source>
        <dbReference type="EMBL" id="WAQ82776.1"/>
    </source>
</evidence>
<feature type="compositionally biased region" description="Low complexity" evidence="1">
    <location>
        <begin position="294"/>
        <end position="304"/>
    </location>
</feature>
<feature type="region of interest" description="Disordered" evidence="1">
    <location>
        <begin position="247"/>
        <end position="357"/>
    </location>
</feature>
<dbReference type="EMBL" id="CP110423">
    <property type="protein sequence ID" value="WAQ82776.1"/>
    <property type="molecule type" value="Genomic_DNA"/>
</dbReference>
<feature type="compositionally biased region" description="Basic and acidic residues" evidence="1">
    <location>
        <begin position="676"/>
        <end position="691"/>
    </location>
</feature>
<feature type="region of interest" description="Disordered" evidence="1">
    <location>
        <begin position="517"/>
        <end position="562"/>
    </location>
</feature>
<feature type="compositionally biased region" description="Polar residues" evidence="1">
    <location>
        <begin position="551"/>
        <end position="562"/>
    </location>
</feature>
<feature type="compositionally biased region" description="Basic and acidic residues" evidence="1">
    <location>
        <begin position="981"/>
        <end position="992"/>
    </location>
</feature>
<dbReference type="InterPro" id="IPR013922">
    <property type="entry name" value="Cyclin_PHO80-like"/>
</dbReference>
<feature type="region of interest" description="Disordered" evidence="1">
    <location>
        <begin position="72"/>
        <end position="167"/>
    </location>
</feature>
<feature type="region of interest" description="Disordered" evidence="1">
    <location>
        <begin position="590"/>
        <end position="638"/>
    </location>
</feature>
<name>A0ABY7CC31_9BASI</name>
<proteinExistence type="predicted"/>
<dbReference type="CDD" id="cd20557">
    <property type="entry name" value="CYCLIN_ScPCL1-like"/>
    <property type="match status" value="1"/>
</dbReference>
<dbReference type="PANTHER" id="PTHR15615:SF36">
    <property type="entry name" value="PHO85 CYCLIN-5"/>
    <property type="match status" value="1"/>
</dbReference>
<gene>
    <name evidence="2" type="ORF">PtA15_3A140</name>
</gene>
<accession>A0ABY7CC31</accession>
<evidence type="ECO:0008006" key="4">
    <source>
        <dbReference type="Google" id="ProtNLM"/>
    </source>
</evidence>
<feature type="compositionally biased region" description="Basic and acidic residues" evidence="1">
    <location>
        <begin position="247"/>
        <end position="258"/>
    </location>
</feature>